<keyword evidence="2" id="KW-1185">Reference proteome</keyword>
<sequence length="132" mass="14284">MTMLEKLRTLLPYEKRQEVYTFAAAFIVMLGGFGVANEQELALWSGAVLSGLALLYALLHVTSAVRAAMFSFLIVLQPLAVLYSLGTDQQWAAVLVFAGTVFGLNKATAKAPTVIDETGAIIEPHGRHEAME</sequence>
<organism evidence="1 2">
    <name type="scientific">Rhodococcus phage Reynauld</name>
    <dbReference type="NCBI Taxonomy" id="3062845"/>
    <lineage>
        <taxon>Viruses</taxon>
        <taxon>Duplodnaviria</taxon>
        <taxon>Heunggongvirae</taxon>
        <taxon>Uroviricota</taxon>
        <taxon>Caudoviricetes</taxon>
        <taxon>Caudoviricetes incertae sedis</taxon>
        <taxon>Reynauldvirus</taxon>
        <taxon>Reynauldvirus reynauld</taxon>
    </lineage>
</organism>
<reference evidence="1" key="1">
    <citation type="submission" date="2023-06" db="EMBL/GenBank/DDBJ databases">
        <authorList>
            <person name="DeJong R.J."/>
            <person name="Yoon E."/>
            <person name="Radersma M."/>
            <person name="Veenstra M."/>
            <person name="Churu J."/>
            <person name="Moleakunnel K."/>
            <person name="Weaver G."/>
            <person name="Hill E."/>
            <person name="Janvier A."/>
            <person name="Harlow L."/>
            <person name="Kramer C."/>
            <person name="Seinen K."/>
            <person name="Chen A."/>
            <person name="Minasian M."/>
            <person name="Doorn S."/>
            <person name="Dole C."/>
            <person name="Ramsey F."/>
            <person name="Nieze J."/>
            <person name="Baker A."/>
            <person name="Swierenga S."/>
            <person name="White A."/>
            <person name="Howland A."/>
            <person name="Ko C."/>
            <person name="Russell D.A."/>
            <person name="Jacobs-Sera D."/>
            <person name="Hatfull G.F."/>
        </authorList>
    </citation>
    <scope>NUCLEOTIDE SEQUENCE</scope>
</reference>
<dbReference type="EMBL" id="OR159659">
    <property type="protein sequence ID" value="WKW85487.1"/>
    <property type="molecule type" value="Genomic_DNA"/>
</dbReference>
<gene>
    <name evidence="1" type="primary">35</name>
    <name evidence="1" type="ORF">SEA_REYNAULD_35</name>
</gene>
<dbReference type="Proteomes" id="UP001654496">
    <property type="component" value="Segment"/>
</dbReference>
<accession>A0ACD4UJH3</accession>
<name>A0ACD4UJH3_9CAUD</name>
<proteinExistence type="predicted"/>
<protein>
    <submittedName>
        <fullName evidence="1">Holin</fullName>
    </submittedName>
</protein>
<evidence type="ECO:0000313" key="2">
    <source>
        <dbReference type="Proteomes" id="UP001654496"/>
    </source>
</evidence>
<evidence type="ECO:0000313" key="1">
    <source>
        <dbReference type="EMBL" id="WKW85487.1"/>
    </source>
</evidence>